<evidence type="ECO:0000313" key="3">
    <source>
        <dbReference type="Proteomes" id="UP000004095"/>
    </source>
</evidence>
<keyword evidence="1" id="KW-1133">Transmembrane helix</keyword>
<feature type="transmembrane region" description="Helical" evidence="1">
    <location>
        <begin position="694"/>
        <end position="712"/>
    </location>
</feature>
<gene>
    <name evidence="2" type="ORF">M23134_07831</name>
</gene>
<reference evidence="2 3" key="1">
    <citation type="submission" date="2007-01" db="EMBL/GenBank/DDBJ databases">
        <authorList>
            <person name="Haygood M."/>
            <person name="Podell S."/>
            <person name="Anderson C."/>
            <person name="Hopkinson B."/>
            <person name="Roe K."/>
            <person name="Barbeau K."/>
            <person name="Gaasterland T."/>
            <person name="Ferriera S."/>
            <person name="Johnson J."/>
            <person name="Kravitz S."/>
            <person name="Beeson K."/>
            <person name="Sutton G."/>
            <person name="Rogers Y.-H."/>
            <person name="Friedman R."/>
            <person name="Frazier M."/>
            <person name="Venter J.C."/>
        </authorList>
    </citation>
    <scope>NUCLEOTIDE SEQUENCE [LARGE SCALE GENOMIC DNA]</scope>
    <source>
        <strain evidence="2 3">ATCC 23134</strain>
    </source>
</reference>
<feature type="transmembrane region" description="Helical" evidence="1">
    <location>
        <begin position="583"/>
        <end position="603"/>
    </location>
</feature>
<name>A1ZLH9_MICM2</name>
<dbReference type="AlphaFoldDB" id="A1ZLH9"/>
<feature type="transmembrane region" description="Helical" evidence="1">
    <location>
        <begin position="732"/>
        <end position="751"/>
    </location>
</feature>
<proteinExistence type="predicted"/>
<feature type="transmembrane region" description="Helical" evidence="1">
    <location>
        <begin position="610"/>
        <end position="634"/>
    </location>
</feature>
<sequence length="1005" mass="112051">MNISHLKNVLNTYKNVNQKIDEHKKRLSEINPKVQELKKDIESWGKVTQKTFAHFQFDNLNKEVKKLDRNLKSLETAKNVKDRFPTTQLGKYNKQLKDIQALRNKSKSGKSNGYVKGYDKQIAQINRLIKKEEMLKLLLTSRKQMKSQDSNADFTKLDQQIGTVSKSLNRLKKQNVYQGLSKGIQKTFTPLDQLEKKLTNLEKARNKAFSATQIKHYNTQIAKTQKSIDGIKKLQGTFYTNEQKVAAKEKLHGQVAQGVTFLKSAVSEAAKYSDKMVEVAHATGMSQKSLRELQKIHTRTSDSALLDMMKQSTAIPDTMRVKFVQVADKIQSTMGNIFGASPNALAGTMQNMFRNLSPDQAVGMDVAKFTEKIASSMLVLRKQGASATNLFEMLKSTQSLGKLAPANHQLLAMAATLEGVGIKAPQASAALTKIMHGIAANRKNFAGFLGKTPEGLEKLKSGEVLQALIEKLSTLKSPQAALRQLMSLGIKGKGSADAIKVLTQLIQKSGDYQSHLLALKQDLGGVTALTKAYNDVNNSLGGKMAIASKSFVRLQVAIGGMLAPAVEWLAIKFEQLAAFLQTNWGAIKPILLGVAFAIGILYMNMLRLKLALLPTMAPILFLATGFGMLIAAVRTGNPVLFLASVLFLVLTRRIWMQVFGINALGMAQMIAAVRSFSFIKIWKLLNTVMNNNPILRVVMILSLLIAAVQWAYKEFDWFREIVDGFFALLKPVISLIGGLFSGFFSMLTSGFRKTGEQMNVLGNKKDMLNKKFSTPTAYNVNVNGEQMSIDKKMDAFAQKRRIEEKGIRDRNGQKVRGNQQILGKYYITNEEILRRLLAYEKVYLGTEDKKALHTKISQVDRAPRAMSFNEAQAKKFLEDKNVLEKKKIAPKDRTIDSVQIPAKEKQRLLDQMYAHNAKVRKAAQKGMGGFSGTFHQDSKENKKLQGGLQQVSASGVKEKNYHIKIGSFVDGDFVVKSENIETGTQQTYDKFLEMFMRVVNNAQQS</sequence>
<accession>A1ZLH9</accession>
<keyword evidence="1" id="KW-0472">Membrane</keyword>
<keyword evidence="1" id="KW-0812">Transmembrane</keyword>
<dbReference type="EMBL" id="AAWS01000014">
    <property type="protein sequence ID" value="EAY28733.1"/>
    <property type="molecule type" value="Genomic_DNA"/>
</dbReference>
<comment type="caution">
    <text evidence="2">The sequence shown here is derived from an EMBL/GenBank/DDBJ whole genome shotgun (WGS) entry which is preliminary data.</text>
</comment>
<dbReference type="RefSeq" id="WP_002697466.1">
    <property type="nucleotide sequence ID" value="NZ_AAWS01000014.1"/>
</dbReference>
<protein>
    <recommendedName>
        <fullName evidence="4">Phage tail tape measure protein</fullName>
    </recommendedName>
</protein>
<evidence type="ECO:0008006" key="4">
    <source>
        <dbReference type="Google" id="ProtNLM"/>
    </source>
</evidence>
<evidence type="ECO:0000256" key="1">
    <source>
        <dbReference type="SAM" id="Phobius"/>
    </source>
</evidence>
<organism evidence="2 3">
    <name type="scientific">Microscilla marina ATCC 23134</name>
    <dbReference type="NCBI Taxonomy" id="313606"/>
    <lineage>
        <taxon>Bacteria</taxon>
        <taxon>Pseudomonadati</taxon>
        <taxon>Bacteroidota</taxon>
        <taxon>Cytophagia</taxon>
        <taxon>Cytophagales</taxon>
        <taxon>Microscillaceae</taxon>
        <taxon>Microscilla</taxon>
    </lineage>
</organism>
<dbReference type="Proteomes" id="UP000004095">
    <property type="component" value="Unassembled WGS sequence"/>
</dbReference>
<evidence type="ECO:0000313" key="2">
    <source>
        <dbReference type="EMBL" id="EAY28733.1"/>
    </source>
</evidence>
<keyword evidence="3" id="KW-1185">Reference proteome</keyword>
<dbReference type="eggNOG" id="COG5283">
    <property type="taxonomic scope" value="Bacteria"/>
</dbReference>
<feature type="transmembrane region" description="Helical" evidence="1">
    <location>
        <begin position="654"/>
        <end position="673"/>
    </location>
</feature>